<sequence>TPKQPPRGRQARSRRHFGPRRARTRQRSSNSRLAHVSTTSGVLVAMRSRAAMALPALCLVALVAVGAAAQDSTCLLQSRAAAVSEPASNHSAGKSETLGHCSMVGGPGSGLDAWTGFAQVDTRTSVSAAGTVTQFSYWGGSSSPVYLQIMRPYSGNTYTLVGEVYSPGTTVGATNYVSANIPVQAGDYLGWSFVGTAAFGFAGSPDACGTVRWNANGDGGQRTVGGTWTYNSGDCRSYDVCATIGSASTPSPTPYPTVYPTPYPTPFPTPIPTPYPTSYPTAYPTAYPTVYPTSYPTPFPTPSPTSSPTYPPNWPTPHPTFPSGVPLAGGAGASVAATGDPHLQNVLGQRFDLMKPGKHILINIPRGRHKNVLLRVQADARKLGGQCADMYFQELNITGQWVEAKGTSGLRFQSDDVHNEQPKWLQFGTVQVKVAHGHTQDGAKYLSLYVKHLGHSGLAVGGLLGEDDHSDAAMSSDGCAHHIPLLELPSTSAQSASVFSVAEASFD</sequence>
<dbReference type="Proteomes" id="UP001189429">
    <property type="component" value="Unassembled WGS sequence"/>
</dbReference>
<keyword evidence="3" id="KW-1185">Reference proteome</keyword>
<gene>
    <name evidence="2" type="ORF">PCOR1329_LOCUS61880</name>
</gene>
<dbReference type="EMBL" id="CAUYUJ010017795">
    <property type="protein sequence ID" value="CAK0877984.1"/>
    <property type="molecule type" value="Genomic_DNA"/>
</dbReference>
<feature type="non-terminal residue" evidence="2">
    <location>
        <position position="1"/>
    </location>
</feature>
<feature type="compositionally biased region" description="Basic residues" evidence="1">
    <location>
        <begin position="9"/>
        <end position="26"/>
    </location>
</feature>
<evidence type="ECO:0000313" key="2">
    <source>
        <dbReference type="EMBL" id="CAK0877984.1"/>
    </source>
</evidence>
<protein>
    <recommendedName>
        <fullName evidence="4">Galectin</fullName>
    </recommendedName>
</protein>
<evidence type="ECO:0000256" key="1">
    <source>
        <dbReference type="SAM" id="MobiDB-lite"/>
    </source>
</evidence>
<name>A0ABN9VWV4_9DINO</name>
<comment type="caution">
    <text evidence="2">The sequence shown here is derived from an EMBL/GenBank/DDBJ whole genome shotgun (WGS) entry which is preliminary data.</text>
</comment>
<organism evidence="2 3">
    <name type="scientific">Prorocentrum cordatum</name>
    <dbReference type="NCBI Taxonomy" id="2364126"/>
    <lineage>
        <taxon>Eukaryota</taxon>
        <taxon>Sar</taxon>
        <taxon>Alveolata</taxon>
        <taxon>Dinophyceae</taxon>
        <taxon>Prorocentrales</taxon>
        <taxon>Prorocentraceae</taxon>
        <taxon>Prorocentrum</taxon>
    </lineage>
</organism>
<feature type="region of interest" description="Disordered" evidence="1">
    <location>
        <begin position="1"/>
        <end position="34"/>
    </location>
</feature>
<evidence type="ECO:0000313" key="3">
    <source>
        <dbReference type="Proteomes" id="UP001189429"/>
    </source>
</evidence>
<proteinExistence type="predicted"/>
<reference evidence="2" key="1">
    <citation type="submission" date="2023-10" db="EMBL/GenBank/DDBJ databases">
        <authorList>
            <person name="Chen Y."/>
            <person name="Shah S."/>
            <person name="Dougan E. K."/>
            <person name="Thang M."/>
            <person name="Chan C."/>
        </authorList>
    </citation>
    <scope>NUCLEOTIDE SEQUENCE [LARGE SCALE GENOMIC DNA]</scope>
</reference>
<evidence type="ECO:0008006" key="4">
    <source>
        <dbReference type="Google" id="ProtNLM"/>
    </source>
</evidence>
<accession>A0ABN9VWV4</accession>